<evidence type="ECO:0000256" key="1">
    <source>
        <dbReference type="SAM" id="MobiDB-lite"/>
    </source>
</evidence>
<evidence type="ECO:0000313" key="3">
    <source>
        <dbReference type="Proteomes" id="UP000602198"/>
    </source>
</evidence>
<gene>
    <name evidence="2" type="ORF">JK358_02775</name>
</gene>
<comment type="caution">
    <text evidence="2">The sequence shown here is derived from an EMBL/GenBank/DDBJ whole genome shotgun (WGS) entry which is preliminary data.</text>
</comment>
<dbReference type="RefSeq" id="WP_201943141.1">
    <property type="nucleotide sequence ID" value="NZ_JAERRJ010000001.1"/>
</dbReference>
<name>A0ABS1M2F5_9NOCA</name>
<protein>
    <submittedName>
        <fullName evidence="2">Uncharacterized protein</fullName>
    </submittedName>
</protein>
<keyword evidence="3" id="KW-1185">Reference proteome</keyword>
<reference evidence="2 3" key="1">
    <citation type="submission" date="2021-01" db="EMBL/GenBank/DDBJ databases">
        <title>WGS of actinomycetes isolated from Thailand.</title>
        <authorList>
            <person name="Thawai C."/>
        </authorList>
    </citation>
    <scope>NUCLEOTIDE SEQUENCE [LARGE SCALE GENOMIC DNA]</scope>
    <source>
        <strain evidence="2 3">LPG 2</strain>
    </source>
</reference>
<feature type="region of interest" description="Disordered" evidence="1">
    <location>
        <begin position="1"/>
        <end position="20"/>
    </location>
</feature>
<dbReference type="Proteomes" id="UP000602198">
    <property type="component" value="Unassembled WGS sequence"/>
</dbReference>
<evidence type="ECO:0000313" key="2">
    <source>
        <dbReference type="EMBL" id="MBL1073313.1"/>
    </source>
</evidence>
<organism evidence="2 3">
    <name type="scientific">Nocardia acididurans</name>
    <dbReference type="NCBI Taxonomy" id="2802282"/>
    <lineage>
        <taxon>Bacteria</taxon>
        <taxon>Bacillati</taxon>
        <taxon>Actinomycetota</taxon>
        <taxon>Actinomycetes</taxon>
        <taxon>Mycobacteriales</taxon>
        <taxon>Nocardiaceae</taxon>
        <taxon>Nocardia</taxon>
    </lineage>
</organism>
<dbReference type="EMBL" id="JAERRJ010000001">
    <property type="protein sequence ID" value="MBL1073313.1"/>
    <property type="molecule type" value="Genomic_DNA"/>
</dbReference>
<sequence>MPHDSSPADPVPLTLSMPPRPARGLVDDLVRPISPNPEAEILDLAVSDTEIGVFLVRIAHGDKGFVARTDSGARALAIVAATTAALMGDDIPTALANPDLDFLRGLKPPAVEALREVLLAIETADRAAVETALSVLAA</sequence>
<proteinExistence type="predicted"/>
<accession>A0ABS1M2F5</accession>